<comment type="caution">
    <text evidence="1">The sequence shown here is derived from an EMBL/GenBank/DDBJ whole genome shotgun (WGS) entry which is preliminary data.</text>
</comment>
<name>A0A4C1ZKG5_EUMVA</name>
<keyword evidence="2" id="KW-1185">Reference proteome</keyword>
<protein>
    <submittedName>
        <fullName evidence="1">Uncharacterized protein</fullName>
    </submittedName>
</protein>
<reference evidence="1 2" key="1">
    <citation type="journal article" date="2019" name="Commun. Biol.">
        <title>The bagworm genome reveals a unique fibroin gene that provides high tensile strength.</title>
        <authorList>
            <person name="Kono N."/>
            <person name="Nakamura H."/>
            <person name="Ohtoshi R."/>
            <person name="Tomita M."/>
            <person name="Numata K."/>
            <person name="Arakawa K."/>
        </authorList>
    </citation>
    <scope>NUCLEOTIDE SEQUENCE [LARGE SCALE GENOMIC DNA]</scope>
</reference>
<organism evidence="1 2">
    <name type="scientific">Eumeta variegata</name>
    <name type="common">Bagworm moth</name>
    <name type="synonym">Eumeta japonica</name>
    <dbReference type="NCBI Taxonomy" id="151549"/>
    <lineage>
        <taxon>Eukaryota</taxon>
        <taxon>Metazoa</taxon>
        <taxon>Ecdysozoa</taxon>
        <taxon>Arthropoda</taxon>
        <taxon>Hexapoda</taxon>
        <taxon>Insecta</taxon>
        <taxon>Pterygota</taxon>
        <taxon>Neoptera</taxon>
        <taxon>Endopterygota</taxon>
        <taxon>Lepidoptera</taxon>
        <taxon>Glossata</taxon>
        <taxon>Ditrysia</taxon>
        <taxon>Tineoidea</taxon>
        <taxon>Psychidae</taxon>
        <taxon>Oiketicinae</taxon>
        <taxon>Eumeta</taxon>
    </lineage>
</organism>
<evidence type="ECO:0000313" key="2">
    <source>
        <dbReference type="Proteomes" id="UP000299102"/>
    </source>
</evidence>
<dbReference type="EMBL" id="BGZK01001885">
    <property type="protein sequence ID" value="GBP87792.1"/>
    <property type="molecule type" value="Genomic_DNA"/>
</dbReference>
<sequence length="119" mass="12286">MGGDDYLLPGSLQTGLSLKKHDYIDCRVCAAAAAAAALAAAGAIKQPLTNGTVKAPVLNGTICNDAGNAPVTLLGMRVSVGGGEHLVFDGLPACLPHDYAIKKVCLYVGLYNRDTTDRE</sequence>
<gene>
    <name evidence="1" type="ORF">EVAR_60500_1</name>
</gene>
<evidence type="ECO:0000313" key="1">
    <source>
        <dbReference type="EMBL" id="GBP87792.1"/>
    </source>
</evidence>
<dbReference type="AlphaFoldDB" id="A0A4C1ZKG5"/>
<accession>A0A4C1ZKG5</accession>
<dbReference type="Proteomes" id="UP000299102">
    <property type="component" value="Unassembled WGS sequence"/>
</dbReference>
<proteinExistence type="predicted"/>